<dbReference type="Pfam" id="PF00535">
    <property type="entry name" value="Glycos_transf_2"/>
    <property type="match status" value="1"/>
</dbReference>
<evidence type="ECO:0000256" key="3">
    <source>
        <dbReference type="ARBA" id="ARBA00022679"/>
    </source>
</evidence>
<evidence type="ECO:0000313" key="6">
    <source>
        <dbReference type="Proteomes" id="UP000324853"/>
    </source>
</evidence>
<keyword evidence="2" id="KW-0328">Glycosyltransferase</keyword>
<keyword evidence="6" id="KW-1185">Reference proteome</keyword>
<reference evidence="5 6" key="1">
    <citation type="submission" date="2019-08" db="EMBL/GenBank/DDBJ databases">
        <title>Bradyrhizobium hipponensis sp. nov., a rhizobium isolated from a Lupinus angustifolius root nodule in Tunisia.</title>
        <authorList>
            <person name="Off K."/>
            <person name="Rejili M."/>
            <person name="Mars M."/>
            <person name="Brachmann A."/>
            <person name="Marin M."/>
        </authorList>
    </citation>
    <scope>NUCLEOTIDE SEQUENCE [LARGE SCALE GENOMIC DNA]</scope>
    <source>
        <strain evidence="5 6">CTAW11</strain>
    </source>
</reference>
<dbReference type="OrthoDB" id="153025at2"/>
<organism evidence="5 6">
    <name type="scientific">Bradyrhizobium cytisi</name>
    <dbReference type="NCBI Taxonomy" id="515489"/>
    <lineage>
        <taxon>Bacteria</taxon>
        <taxon>Pseudomonadati</taxon>
        <taxon>Pseudomonadota</taxon>
        <taxon>Alphaproteobacteria</taxon>
        <taxon>Hyphomicrobiales</taxon>
        <taxon>Nitrobacteraceae</taxon>
        <taxon>Bradyrhizobium</taxon>
    </lineage>
</organism>
<keyword evidence="3 5" id="KW-0808">Transferase</keyword>
<dbReference type="PANTHER" id="PTHR43179">
    <property type="entry name" value="RHAMNOSYLTRANSFERASE WBBL"/>
    <property type="match status" value="1"/>
</dbReference>
<evidence type="ECO:0000313" key="5">
    <source>
        <dbReference type="EMBL" id="TYL87211.1"/>
    </source>
</evidence>
<dbReference type="CDD" id="cd00761">
    <property type="entry name" value="Glyco_tranf_GTA_type"/>
    <property type="match status" value="1"/>
</dbReference>
<dbReference type="PANTHER" id="PTHR43179:SF12">
    <property type="entry name" value="GALACTOFURANOSYLTRANSFERASE GLFT2"/>
    <property type="match status" value="1"/>
</dbReference>
<dbReference type="InterPro" id="IPR029044">
    <property type="entry name" value="Nucleotide-diphossugar_trans"/>
</dbReference>
<evidence type="ECO:0000256" key="2">
    <source>
        <dbReference type="ARBA" id="ARBA00022676"/>
    </source>
</evidence>
<comment type="similarity">
    <text evidence="1">Belongs to the glycosyltransferase 2 family.</text>
</comment>
<dbReference type="SUPFAM" id="SSF53448">
    <property type="entry name" value="Nucleotide-diphospho-sugar transferases"/>
    <property type="match status" value="1"/>
</dbReference>
<dbReference type="EMBL" id="VSSR01000009">
    <property type="protein sequence ID" value="TYL87211.1"/>
    <property type="molecule type" value="Genomic_DNA"/>
</dbReference>
<dbReference type="AlphaFoldDB" id="A0A5S4WZU3"/>
<dbReference type="Proteomes" id="UP000324853">
    <property type="component" value="Unassembled WGS sequence"/>
</dbReference>
<evidence type="ECO:0000259" key="4">
    <source>
        <dbReference type="Pfam" id="PF00535"/>
    </source>
</evidence>
<dbReference type="InterPro" id="IPR001173">
    <property type="entry name" value="Glyco_trans_2-like"/>
</dbReference>
<feature type="domain" description="Glycosyltransferase 2-like" evidence="4">
    <location>
        <begin position="52"/>
        <end position="220"/>
    </location>
</feature>
<accession>A0A5S4WZU3</accession>
<evidence type="ECO:0000256" key="1">
    <source>
        <dbReference type="ARBA" id="ARBA00006739"/>
    </source>
</evidence>
<name>A0A5S4WZU3_9BRAD</name>
<sequence length="352" mass="40633">MTVFWYVDRAIGHIMMHNGKKTNTKIDHINSDFLSAIKAEAEMRRLAALSASVVICTRDRPEELRTCLSSLPKQSCTPREIIVVDNASKDVRTRDVALAAGVHYVREDRPGLDIARNTGAKRATSEIVVYTDDDVIQHPRWLEQLVAAFDAPEIAAVTGLVLPAELATEAQRHFETYWSFIKGYTRKDFDPQLFQSHHTRVFPSWDIGAGASMAFRRDVFHKVGFFDERLDVGQAGCSGDSEYWYRLLANGYICRYAPESIAFHFHRKTIEGLSSQIFHYMRGHSAALMVQYEYTRNITNRLQAYYYTPRWYGARLFSKLLRPHNPGNRFLREELLGYVSGLRFYHQRRRPK</sequence>
<dbReference type="Gene3D" id="3.90.550.10">
    <property type="entry name" value="Spore Coat Polysaccharide Biosynthesis Protein SpsA, Chain A"/>
    <property type="match status" value="1"/>
</dbReference>
<protein>
    <submittedName>
        <fullName evidence="5">Glycosyltransferase</fullName>
    </submittedName>
</protein>
<proteinExistence type="inferred from homology"/>
<gene>
    <name evidence="5" type="ORF">FXB38_05020</name>
</gene>
<dbReference type="GO" id="GO:0016757">
    <property type="term" value="F:glycosyltransferase activity"/>
    <property type="evidence" value="ECO:0007669"/>
    <property type="project" value="UniProtKB-KW"/>
</dbReference>
<comment type="caution">
    <text evidence="5">The sequence shown here is derived from an EMBL/GenBank/DDBJ whole genome shotgun (WGS) entry which is preliminary data.</text>
</comment>